<organism evidence="18 19">
    <name type="scientific">Elaeophora elaphi</name>
    <dbReference type="NCBI Taxonomy" id="1147741"/>
    <lineage>
        <taxon>Eukaryota</taxon>
        <taxon>Metazoa</taxon>
        <taxon>Ecdysozoa</taxon>
        <taxon>Nematoda</taxon>
        <taxon>Chromadorea</taxon>
        <taxon>Rhabditida</taxon>
        <taxon>Spirurina</taxon>
        <taxon>Spiruromorpha</taxon>
        <taxon>Filarioidea</taxon>
        <taxon>Onchocercidae</taxon>
        <taxon>Elaeophora</taxon>
    </lineage>
</organism>
<dbReference type="PANTHER" id="PTHR10989:SF23">
    <property type="entry name" value="FAR-17A_AIG1-LIKE PROTEIN"/>
    <property type="match status" value="1"/>
</dbReference>
<comment type="catalytic activity">
    <reaction evidence="10">
        <text>12-octadecanoyloxy-octadecanoate + H2O = 12-hydroxyoctadecanoate + octadecanoate + H(+)</text>
        <dbReference type="Rhea" id="RHEA:52080"/>
        <dbReference type="ChEBI" id="CHEBI:15377"/>
        <dbReference type="ChEBI" id="CHEBI:15378"/>
        <dbReference type="ChEBI" id="CHEBI:25629"/>
        <dbReference type="ChEBI" id="CHEBI:84201"/>
        <dbReference type="ChEBI" id="CHEBI:136330"/>
    </reaction>
    <physiologicalReaction direction="left-to-right" evidence="10">
        <dbReference type="Rhea" id="RHEA:52081"/>
    </physiologicalReaction>
</comment>
<proteinExistence type="inferred from homology"/>
<keyword evidence="6 17" id="KW-0472">Membrane</keyword>
<evidence type="ECO:0000256" key="13">
    <source>
        <dbReference type="ARBA" id="ARBA00049221"/>
    </source>
</evidence>
<evidence type="ECO:0000256" key="6">
    <source>
        <dbReference type="ARBA" id="ARBA00023136"/>
    </source>
</evidence>
<reference evidence="19" key="1">
    <citation type="submission" date="2017-02" db="UniProtKB">
        <authorList>
            <consortium name="WormBaseParasite"/>
        </authorList>
    </citation>
    <scope>IDENTIFICATION</scope>
</reference>
<comment type="catalytic activity">
    <reaction evidence="1">
        <text>9-(9Z-hexadecenoyloxy)-octadecanoate + H2O = (9Z)-hexadecenoate + 9-hydroxy-octadecanoate + H(+)</text>
        <dbReference type="Rhea" id="RHEA:52068"/>
        <dbReference type="ChEBI" id="CHEBI:15377"/>
        <dbReference type="ChEBI" id="CHEBI:15378"/>
        <dbReference type="ChEBI" id="CHEBI:32372"/>
        <dbReference type="ChEBI" id="CHEBI:136286"/>
        <dbReference type="ChEBI" id="CHEBI:136309"/>
    </reaction>
    <physiologicalReaction direction="left-to-right" evidence="1">
        <dbReference type="Rhea" id="RHEA:52069"/>
    </physiologicalReaction>
</comment>
<dbReference type="WBParaSite" id="EEL_0000756901-mRNA-1">
    <property type="protein sequence ID" value="EEL_0000756901-mRNA-1"/>
    <property type="gene ID" value="EEL_0000756901"/>
</dbReference>
<evidence type="ECO:0000256" key="9">
    <source>
        <dbReference type="ARBA" id="ARBA00047863"/>
    </source>
</evidence>
<comment type="catalytic activity">
    <reaction evidence="7">
        <text>12-hexadecanoyloxy-octadecanoate + H2O = 12-hydroxyoctadecanoate + hexadecanoate + H(+)</text>
        <dbReference type="Rhea" id="RHEA:52056"/>
        <dbReference type="ChEBI" id="CHEBI:7896"/>
        <dbReference type="ChEBI" id="CHEBI:15377"/>
        <dbReference type="ChEBI" id="CHEBI:15378"/>
        <dbReference type="ChEBI" id="CHEBI:83677"/>
        <dbReference type="ChEBI" id="CHEBI:84201"/>
    </reaction>
    <physiologicalReaction direction="left-to-right" evidence="7">
        <dbReference type="Rhea" id="RHEA:52057"/>
    </physiologicalReaction>
</comment>
<comment type="catalytic activity">
    <reaction evidence="12">
        <text>9-(9Z-octadecenoyloxy)-octadecanoate + H2O = 9-hydroxy-octadecanoate + (9Z)-octadecenoate + H(+)</text>
        <dbReference type="Rhea" id="RHEA:52048"/>
        <dbReference type="ChEBI" id="CHEBI:15377"/>
        <dbReference type="ChEBI" id="CHEBI:15378"/>
        <dbReference type="ChEBI" id="CHEBI:30823"/>
        <dbReference type="ChEBI" id="CHEBI:136282"/>
        <dbReference type="ChEBI" id="CHEBI:136286"/>
    </reaction>
    <physiologicalReaction direction="left-to-right" evidence="12">
        <dbReference type="Rhea" id="RHEA:52049"/>
    </physiologicalReaction>
</comment>
<accession>A0A0R3RZ32</accession>
<dbReference type="GO" id="GO:0012505">
    <property type="term" value="C:endomembrane system"/>
    <property type="evidence" value="ECO:0007669"/>
    <property type="project" value="UniProtKB-SubCell"/>
</dbReference>
<evidence type="ECO:0000313" key="19">
    <source>
        <dbReference type="WBParaSite" id="EEL_0000756901-mRNA-1"/>
    </source>
</evidence>
<evidence type="ECO:0000256" key="15">
    <source>
        <dbReference type="ARBA" id="ARBA00049322"/>
    </source>
</evidence>
<feature type="transmembrane region" description="Helical" evidence="17">
    <location>
        <begin position="186"/>
        <end position="205"/>
    </location>
</feature>
<evidence type="ECO:0000256" key="17">
    <source>
        <dbReference type="SAM" id="Phobius"/>
    </source>
</evidence>
<feature type="transmembrane region" description="Helical" evidence="17">
    <location>
        <begin position="84"/>
        <end position="106"/>
    </location>
</feature>
<evidence type="ECO:0000256" key="12">
    <source>
        <dbReference type="ARBA" id="ARBA00048800"/>
    </source>
</evidence>
<evidence type="ECO:0000256" key="1">
    <source>
        <dbReference type="ARBA" id="ARBA00000923"/>
    </source>
</evidence>
<feature type="transmembrane region" description="Helical" evidence="17">
    <location>
        <begin position="217"/>
        <end position="237"/>
    </location>
</feature>
<feature type="transmembrane region" description="Helical" evidence="17">
    <location>
        <begin position="249"/>
        <end position="272"/>
    </location>
</feature>
<keyword evidence="5 17" id="KW-1133">Transmembrane helix</keyword>
<evidence type="ECO:0000256" key="16">
    <source>
        <dbReference type="ARBA" id="ARBA00049428"/>
    </source>
</evidence>
<dbReference type="Pfam" id="PF04750">
    <property type="entry name" value="Far-17a_AIG1"/>
    <property type="match status" value="1"/>
</dbReference>
<dbReference type="GO" id="GO:0016020">
    <property type="term" value="C:membrane"/>
    <property type="evidence" value="ECO:0007669"/>
    <property type="project" value="InterPro"/>
</dbReference>
<evidence type="ECO:0000313" key="18">
    <source>
        <dbReference type="Proteomes" id="UP000050640"/>
    </source>
</evidence>
<comment type="catalytic activity">
    <reaction evidence="8">
        <text>13-octadecanoyloxy-octadecanoate + H2O = 13-hydroxy-octadecanoate + octadecanoate + H(+)</text>
        <dbReference type="Rhea" id="RHEA:52084"/>
        <dbReference type="ChEBI" id="CHEBI:15377"/>
        <dbReference type="ChEBI" id="CHEBI:15378"/>
        <dbReference type="ChEBI" id="CHEBI:25629"/>
        <dbReference type="ChEBI" id="CHEBI:136304"/>
        <dbReference type="ChEBI" id="CHEBI:136335"/>
    </reaction>
    <physiologicalReaction direction="left-to-right" evidence="8">
        <dbReference type="Rhea" id="RHEA:52085"/>
    </physiologicalReaction>
</comment>
<dbReference type="AlphaFoldDB" id="A0A0R3RZ32"/>
<evidence type="ECO:0000256" key="7">
    <source>
        <dbReference type="ARBA" id="ARBA00047368"/>
    </source>
</evidence>
<comment type="catalytic activity">
    <reaction evidence="15">
        <text>13-(9Z-hexadecenoyloxy)-octadecanoate + H2O = 13-hydroxy-octadecanoate + (9Z)-hexadecenoate + H(+)</text>
        <dbReference type="Rhea" id="RHEA:52076"/>
        <dbReference type="ChEBI" id="CHEBI:15377"/>
        <dbReference type="ChEBI" id="CHEBI:15378"/>
        <dbReference type="ChEBI" id="CHEBI:32372"/>
        <dbReference type="ChEBI" id="CHEBI:136304"/>
        <dbReference type="ChEBI" id="CHEBI:136315"/>
    </reaction>
    <physiologicalReaction direction="left-to-right" evidence="15">
        <dbReference type="Rhea" id="RHEA:52077"/>
    </physiologicalReaction>
</comment>
<evidence type="ECO:0000256" key="10">
    <source>
        <dbReference type="ARBA" id="ARBA00048680"/>
    </source>
</evidence>
<evidence type="ECO:0000256" key="3">
    <source>
        <dbReference type="ARBA" id="ARBA00009300"/>
    </source>
</evidence>
<evidence type="ECO:0000256" key="4">
    <source>
        <dbReference type="ARBA" id="ARBA00022692"/>
    </source>
</evidence>
<keyword evidence="4 17" id="KW-0812">Transmembrane</keyword>
<comment type="catalytic activity">
    <reaction evidence="13">
        <text>9-octadecanoyloxy-octadecanoate + H2O = 9-hydroxy-octadecanoate + octadecanoate + H(+)</text>
        <dbReference type="Rhea" id="RHEA:52096"/>
        <dbReference type="ChEBI" id="CHEBI:15377"/>
        <dbReference type="ChEBI" id="CHEBI:15378"/>
        <dbReference type="ChEBI" id="CHEBI:25629"/>
        <dbReference type="ChEBI" id="CHEBI:136286"/>
        <dbReference type="ChEBI" id="CHEBI:136373"/>
    </reaction>
    <physiologicalReaction direction="left-to-right" evidence="13">
        <dbReference type="Rhea" id="RHEA:52097"/>
    </physiologicalReaction>
</comment>
<evidence type="ECO:0000256" key="11">
    <source>
        <dbReference type="ARBA" id="ARBA00048701"/>
    </source>
</evidence>
<comment type="similarity">
    <text evidence="3">Belongs to the AIG1 family.</text>
</comment>
<name>A0A0R3RZ32_9BILA</name>
<dbReference type="PANTHER" id="PTHR10989">
    <property type="entry name" value="ANDROGEN-INDUCED PROTEIN 1-RELATED"/>
    <property type="match status" value="1"/>
</dbReference>
<protein>
    <submittedName>
        <fullName evidence="19">Androgen-induced gene 1 protein-like</fullName>
    </submittedName>
</protein>
<comment type="catalytic activity">
    <reaction evidence="14">
        <text>13-(9Z-octadecenoyloxy)-octadecanoate + H2O = 13-hydroxy-octadecanoate + (9Z)-octadecenoate + H(+)</text>
        <dbReference type="Rhea" id="RHEA:52064"/>
        <dbReference type="ChEBI" id="CHEBI:15377"/>
        <dbReference type="ChEBI" id="CHEBI:15378"/>
        <dbReference type="ChEBI" id="CHEBI:30823"/>
        <dbReference type="ChEBI" id="CHEBI:136303"/>
        <dbReference type="ChEBI" id="CHEBI:136304"/>
    </reaction>
    <physiologicalReaction direction="left-to-right" evidence="14">
        <dbReference type="Rhea" id="RHEA:52065"/>
    </physiologicalReaction>
</comment>
<feature type="transmembrane region" description="Helical" evidence="17">
    <location>
        <begin position="12"/>
        <end position="31"/>
    </location>
</feature>
<feature type="transmembrane region" description="Helical" evidence="17">
    <location>
        <begin position="146"/>
        <end position="166"/>
    </location>
</feature>
<feature type="transmembrane region" description="Helical" evidence="17">
    <location>
        <begin position="52"/>
        <end position="72"/>
    </location>
</feature>
<comment type="catalytic activity">
    <reaction evidence="9">
        <text>9-hexadecanoyloxy-octadecanoate + H2O = 9-hydroxy-octadecanoate + hexadecanoate + H(+)</text>
        <dbReference type="Rhea" id="RHEA:52052"/>
        <dbReference type="ChEBI" id="CHEBI:7896"/>
        <dbReference type="ChEBI" id="CHEBI:15377"/>
        <dbReference type="ChEBI" id="CHEBI:15378"/>
        <dbReference type="ChEBI" id="CHEBI:83670"/>
        <dbReference type="ChEBI" id="CHEBI:136286"/>
    </reaction>
    <physiologicalReaction direction="left-to-right" evidence="9">
        <dbReference type="Rhea" id="RHEA:52053"/>
    </physiologicalReaction>
</comment>
<evidence type="ECO:0000256" key="2">
    <source>
        <dbReference type="ARBA" id="ARBA00004127"/>
    </source>
</evidence>
<comment type="catalytic activity">
    <reaction evidence="11">
        <text>12-(9Z-octadecenoyloxy)-octadecanoate + H2O = 12-hydroxyoctadecanoate + (9Z)-octadecenoate + H(+)</text>
        <dbReference type="Rhea" id="RHEA:52060"/>
        <dbReference type="ChEBI" id="CHEBI:15377"/>
        <dbReference type="ChEBI" id="CHEBI:15378"/>
        <dbReference type="ChEBI" id="CHEBI:30823"/>
        <dbReference type="ChEBI" id="CHEBI:84201"/>
        <dbReference type="ChEBI" id="CHEBI:136302"/>
    </reaction>
    <physiologicalReaction direction="left-to-right" evidence="11">
        <dbReference type="Rhea" id="RHEA:52061"/>
    </physiologicalReaction>
</comment>
<evidence type="ECO:0000256" key="5">
    <source>
        <dbReference type="ARBA" id="ARBA00022989"/>
    </source>
</evidence>
<keyword evidence="18" id="KW-1185">Reference proteome</keyword>
<comment type="subcellular location">
    <subcellularLocation>
        <location evidence="2">Endomembrane system</location>
        <topology evidence="2">Multi-pass membrane protein</topology>
    </subcellularLocation>
</comment>
<evidence type="ECO:0000256" key="14">
    <source>
        <dbReference type="ARBA" id="ARBA00049296"/>
    </source>
</evidence>
<evidence type="ECO:0000256" key="8">
    <source>
        <dbReference type="ARBA" id="ARBA00047427"/>
    </source>
</evidence>
<dbReference type="InterPro" id="IPR006838">
    <property type="entry name" value="ADTRP_AIG1"/>
</dbReference>
<comment type="catalytic activity">
    <reaction evidence="16">
        <text>12-(9Z-hexadecenoyloxy)-octadecanoate + H2O = 12-hydroxyoctadecanoate + (9Z)-hexadecenoate + H(+)</text>
        <dbReference type="Rhea" id="RHEA:52072"/>
        <dbReference type="ChEBI" id="CHEBI:15377"/>
        <dbReference type="ChEBI" id="CHEBI:15378"/>
        <dbReference type="ChEBI" id="CHEBI:32372"/>
        <dbReference type="ChEBI" id="CHEBI:84201"/>
        <dbReference type="ChEBI" id="CHEBI:136312"/>
    </reaction>
    <physiologicalReaction direction="left-to-right" evidence="16">
        <dbReference type="Rhea" id="RHEA:52073"/>
    </physiologicalReaction>
</comment>
<dbReference type="Proteomes" id="UP000050640">
    <property type="component" value="Unplaced"/>
</dbReference>
<sequence>MLISHNNRITQLLLQLIILSSIVPSYLYYLAFNILIISSYNYINQINHSQMGVFRVTIYGIMAGVFLYALGYDILYMPRIGHTWWIYKLVMLTMSNLVLQAIYYAICFVCSLMDTLRETTDHGPHTKHPTTPSYWRNSKLHRISDFMYFTSVLPVGAATCLLFWFLYAMEPALVMPKWIEDLIPPFMNHITHTAPLPFILVDTLLTCHRAPSRKTGSAVIVALVLFYFCVIFGVRYFDGYWLYPFMEYLSVITFAIMFLVSFVFLWLIYILGDTMNVMLWGKSIRFQLNLINSNDIFFRLDNLKDQKML</sequence>